<name>A0A328TMR9_9GAMM</name>
<gene>
    <name evidence="1" type="ORF">ACZ87_02504</name>
</gene>
<accession>A0A328TMR9</accession>
<dbReference type="AlphaFoldDB" id="A0A328TMR9"/>
<evidence type="ECO:0000313" key="2">
    <source>
        <dbReference type="Proteomes" id="UP000244334"/>
    </source>
</evidence>
<reference evidence="1" key="1">
    <citation type="submission" date="2018-04" db="EMBL/GenBank/DDBJ databases">
        <title>Genomes of the Obligate Erwinia dacicola and Facultative Enterobacter sp. OLF Endosymbionts of the Olive Fruit fly, Bactrocera oleae.</title>
        <authorList>
            <person name="Estes A.M."/>
            <person name="Hearn D.J."/>
            <person name="Agarwal S."/>
            <person name="Pierson E.A."/>
            <person name="Dunning-Hotopp J.C."/>
        </authorList>
    </citation>
    <scope>NUCLEOTIDE SEQUENCE [LARGE SCALE GENOMIC DNA]</scope>
    <source>
        <strain evidence="1">Oroville</strain>
    </source>
</reference>
<proteinExistence type="predicted"/>
<comment type="caution">
    <text evidence="1">The sequence shown here is derived from an EMBL/GenBank/DDBJ whole genome shotgun (WGS) entry which is preliminary data.</text>
</comment>
<protein>
    <submittedName>
        <fullName evidence="1">Uncharacterized protein</fullName>
    </submittedName>
</protein>
<organism evidence="1 2">
    <name type="scientific">Candidatus Erwinia dacicola</name>
    <dbReference type="NCBI Taxonomy" id="252393"/>
    <lineage>
        <taxon>Bacteria</taxon>
        <taxon>Pseudomonadati</taxon>
        <taxon>Pseudomonadota</taxon>
        <taxon>Gammaproteobacteria</taxon>
        <taxon>Enterobacterales</taxon>
        <taxon>Erwiniaceae</taxon>
        <taxon>Erwinia</taxon>
    </lineage>
</organism>
<keyword evidence="2" id="KW-1185">Reference proteome</keyword>
<evidence type="ECO:0000313" key="1">
    <source>
        <dbReference type="EMBL" id="RAP70692.1"/>
    </source>
</evidence>
<dbReference type="EMBL" id="LJAM02000282">
    <property type="protein sequence ID" value="RAP70692.1"/>
    <property type="molecule type" value="Genomic_DNA"/>
</dbReference>
<sequence>MHYQKFEAVNAIVSFVMKVAKDQFYTQFPPRRSTFFHVIPNLNDVSLA</sequence>
<dbReference type="Proteomes" id="UP000244334">
    <property type="component" value="Unassembled WGS sequence"/>
</dbReference>